<dbReference type="OrthoDB" id="126264at2759"/>
<reference evidence="2" key="1">
    <citation type="submission" date="2023-04" db="EMBL/GenBank/DDBJ databases">
        <title>Phytophthora fragariaefolia NBRC 109709.</title>
        <authorList>
            <person name="Ichikawa N."/>
            <person name="Sato H."/>
            <person name="Tonouchi N."/>
        </authorList>
    </citation>
    <scope>NUCLEOTIDE SEQUENCE</scope>
    <source>
        <strain evidence="2">NBRC 109709</strain>
    </source>
</reference>
<dbReference type="Proteomes" id="UP001165121">
    <property type="component" value="Unassembled WGS sequence"/>
</dbReference>
<protein>
    <submittedName>
        <fullName evidence="2">Unnamed protein product</fullName>
    </submittedName>
</protein>
<sequence length="114" mass="12610">MYSPATELLELEELSSVEFLDSLKAGELAEVVLLRPEGGAMECNPSSVMDSEVLEDERTSRRQTRYGAAILKDPSDPYHPLLKEFSDDVSDDPPSILPPDRGVRHKIDLVPGTK</sequence>
<evidence type="ECO:0000313" key="3">
    <source>
        <dbReference type="Proteomes" id="UP001165121"/>
    </source>
</evidence>
<evidence type="ECO:0000313" key="2">
    <source>
        <dbReference type="EMBL" id="GMF41080.1"/>
    </source>
</evidence>
<organism evidence="2 3">
    <name type="scientific">Phytophthora fragariaefolia</name>
    <dbReference type="NCBI Taxonomy" id="1490495"/>
    <lineage>
        <taxon>Eukaryota</taxon>
        <taxon>Sar</taxon>
        <taxon>Stramenopiles</taxon>
        <taxon>Oomycota</taxon>
        <taxon>Peronosporomycetes</taxon>
        <taxon>Peronosporales</taxon>
        <taxon>Peronosporaceae</taxon>
        <taxon>Phytophthora</taxon>
    </lineage>
</organism>
<accession>A0A9W6XLG0</accession>
<dbReference type="AlphaFoldDB" id="A0A9W6XLG0"/>
<dbReference type="EMBL" id="BSXT01001303">
    <property type="protein sequence ID" value="GMF41080.1"/>
    <property type="molecule type" value="Genomic_DNA"/>
</dbReference>
<comment type="caution">
    <text evidence="2">The sequence shown here is derived from an EMBL/GenBank/DDBJ whole genome shotgun (WGS) entry which is preliminary data.</text>
</comment>
<evidence type="ECO:0000256" key="1">
    <source>
        <dbReference type="SAM" id="MobiDB-lite"/>
    </source>
</evidence>
<feature type="region of interest" description="Disordered" evidence="1">
    <location>
        <begin position="43"/>
        <end position="114"/>
    </location>
</feature>
<keyword evidence="3" id="KW-1185">Reference proteome</keyword>
<proteinExistence type="predicted"/>
<gene>
    <name evidence="2" type="ORF">Pfra01_001285400</name>
</gene>
<feature type="compositionally biased region" description="Basic and acidic residues" evidence="1">
    <location>
        <begin position="73"/>
        <end position="86"/>
    </location>
</feature>
<name>A0A9W6XLG0_9STRA</name>